<comment type="caution">
    <text evidence="2">The sequence shown here is derived from an EMBL/GenBank/DDBJ whole genome shotgun (WGS) entry which is preliminary data.</text>
</comment>
<dbReference type="RefSeq" id="XP_067550525.1">
    <property type="nucleotide sequence ID" value="XM_067694119.1"/>
</dbReference>
<dbReference type="EMBL" id="JAEOAQ010000001">
    <property type="protein sequence ID" value="KAG5421409.1"/>
    <property type="molecule type" value="Genomic_DNA"/>
</dbReference>
<dbReference type="AlphaFoldDB" id="A0A8H7ZJI1"/>
<protein>
    <submittedName>
        <fullName evidence="2">Uncharacterized protein</fullName>
    </submittedName>
</protein>
<keyword evidence="3" id="KW-1185">Reference proteome</keyword>
<organism evidence="2 3">
    <name type="scientific">Candida metapsilosis</name>
    <dbReference type="NCBI Taxonomy" id="273372"/>
    <lineage>
        <taxon>Eukaryota</taxon>
        <taxon>Fungi</taxon>
        <taxon>Dikarya</taxon>
        <taxon>Ascomycota</taxon>
        <taxon>Saccharomycotina</taxon>
        <taxon>Pichiomycetes</taxon>
        <taxon>Debaryomycetaceae</taxon>
        <taxon>Candida/Lodderomyces clade</taxon>
        <taxon>Candida</taxon>
    </lineage>
</organism>
<name>A0A8H7ZJI1_9ASCO</name>
<gene>
    <name evidence="2" type="ORF">I9W82_000499</name>
</gene>
<feature type="compositionally biased region" description="Polar residues" evidence="1">
    <location>
        <begin position="292"/>
        <end position="308"/>
    </location>
</feature>
<proteinExistence type="predicted"/>
<feature type="compositionally biased region" description="Basic residues" evidence="1">
    <location>
        <begin position="276"/>
        <end position="291"/>
    </location>
</feature>
<accession>A0A8H7ZJI1</accession>
<sequence length="350" mass="40012">MPSKVNNYNPVLLNNSEFKALFELKAESDAGALFYGFHPGDQIILECPAKFIVKSSSNNDIVPVTKSNHFRNIKDGVLESLLSLQPTIFYTASTNFEQPIQIINNFINVENVNVNCNHGSNDKDLTEDARQVIHHHSAQEMVNVANNNYNFSLNDNFASVVHHSKPNNVEKRLASLFETPTEEDSTPQPEVARRVSCFHPITQDLQPKIPRKHDKWIERLMHRVKKSEENKGSDKEVVSRFHPLVNQSHQSSVFKPTKNWVNKVFHKDAKTEEKRKTPKHAKKWGLKRRFSKSQCTKTTSDTGSSVDSQAEEGVQVSLVPTRQNRADMLFGPQQDARFETQNYEEDEEDE</sequence>
<feature type="region of interest" description="Disordered" evidence="1">
    <location>
        <begin position="271"/>
        <end position="350"/>
    </location>
</feature>
<dbReference type="GeneID" id="93649128"/>
<evidence type="ECO:0000313" key="3">
    <source>
        <dbReference type="Proteomes" id="UP000669133"/>
    </source>
</evidence>
<evidence type="ECO:0000256" key="1">
    <source>
        <dbReference type="SAM" id="MobiDB-lite"/>
    </source>
</evidence>
<dbReference type="Proteomes" id="UP000669133">
    <property type="component" value="Unassembled WGS sequence"/>
</dbReference>
<reference evidence="2 3" key="1">
    <citation type="submission" date="2020-12" db="EMBL/GenBank/DDBJ databases">
        <title>Effect of drift, selection, and recombination on the evolution of hybrid genomes in Candida yeast pathogens.</title>
        <authorList>
            <person name="Mixao V."/>
            <person name="Ksiezopolska E."/>
            <person name="Saus E."/>
            <person name="Boekhout T."/>
            <person name="Gacser A."/>
            <person name="Gabaldon T."/>
        </authorList>
    </citation>
    <scope>NUCLEOTIDE SEQUENCE [LARGE SCALE GENOMIC DNA]</scope>
    <source>
        <strain evidence="2 3">BP57</strain>
    </source>
</reference>
<evidence type="ECO:0000313" key="2">
    <source>
        <dbReference type="EMBL" id="KAG5421409.1"/>
    </source>
</evidence>